<evidence type="ECO:0000313" key="2">
    <source>
        <dbReference type="EMBL" id="GAA0367447.1"/>
    </source>
</evidence>
<gene>
    <name evidence="2" type="ORF">GCM10008932_19210</name>
</gene>
<organism evidence="2 3">
    <name type="scientific">Alkalibacterium iburiense</name>
    <dbReference type="NCBI Taxonomy" id="290589"/>
    <lineage>
        <taxon>Bacteria</taxon>
        <taxon>Bacillati</taxon>
        <taxon>Bacillota</taxon>
        <taxon>Bacilli</taxon>
        <taxon>Lactobacillales</taxon>
        <taxon>Carnobacteriaceae</taxon>
        <taxon>Alkalibacterium</taxon>
    </lineage>
</organism>
<feature type="compositionally biased region" description="Basic and acidic residues" evidence="1">
    <location>
        <begin position="161"/>
        <end position="173"/>
    </location>
</feature>
<evidence type="ECO:0000256" key="1">
    <source>
        <dbReference type="SAM" id="MobiDB-lite"/>
    </source>
</evidence>
<dbReference type="Proteomes" id="UP001501166">
    <property type="component" value="Unassembled WGS sequence"/>
</dbReference>
<dbReference type="EMBL" id="BAAACW010000125">
    <property type="protein sequence ID" value="GAA0367447.1"/>
    <property type="molecule type" value="Genomic_DNA"/>
</dbReference>
<protein>
    <submittedName>
        <fullName evidence="2">Uncharacterized protein</fullName>
    </submittedName>
</protein>
<sequence length="187" mass="22031">MSSKYKGFFESSLKKESQSKERSLSFDETHRLPKDLKSRESIERGFKDYLSNKQSHDENNFERRYISPPFEVSRVPSPVFGYHERPKENRRQINYTKLKRDMLKSPNDYLLFETENATESDFEPYTSIEESSDRMVQSREKIKPVIKKSYGLHRTLESIIEEEKSGNNGDKSEVPGLFLPNHPSIKR</sequence>
<keyword evidence="3" id="KW-1185">Reference proteome</keyword>
<comment type="caution">
    <text evidence="2">The sequence shown here is derived from an EMBL/GenBank/DDBJ whole genome shotgun (WGS) entry which is preliminary data.</text>
</comment>
<dbReference type="RefSeq" id="WP_343756118.1">
    <property type="nucleotide sequence ID" value="NZ_BAAACW010000125.1"/>
</dbReference>
<feature type="region of interest" description="Disordered" evidence="1">
    <location>
        <begin position="1"/>
        <end position="39"/>
    </location>
</feature>
<reference evidence="2 3" key="1">
    <citation type="journal article" date="2019" name="Int. J. Syst. Evol. Microbiol.">
        <title>The Global Catalogue of Microorganisms (GCM) 10K type strain sequencing project: providing services to taxonomists for standard genome sequencing and annotation.</title>
        <authorList>
            <consortium name="The Broad Institute Genomics Platform"/>
            <consortium name="The Broad Institute Genome Sequencing Center for Infectious Disease"/>
            <person name="Wu L."/>
            <person name="Ma J."/>
        </authorList>
    </citation>
    <scope>NUCLEOTIDE SEQUENCE [LARGE SCALE GENOMIC DNA]</scope>
    <source>
        <strain evidence="2 3">JCM 12662</strain>
    </source>
</reference>
<feature type="compositionally biased region" description="Basic and acidic residues" evidence="1">
    <location>
        <begin position="12"/>
        <end position="39"/>
    </location>
</feature>
<evidence type="ECO:0000313" key="3">
    <source>
        <dbReference type="Proteomes" id="UP001501166"/>
    </source>
</evidence>
<name>A0ABN0XLP4_9LACT</name>
<proteinExistence type="predicted"/>
<feature type="region of interest" description="Disordered" evidence="1">
    <location>
        <begin position="160"/>
        <end position="187"/>
    </location>
</feature>
<accession>A0ABN0XLP4</accession>